<evidence type="ECO:0000313" key="1">
    <source>
        <dbReference type="EMBL" id="KAJ8936048.1"/>
    </source>
</evidence>
<accession>A0AAV8XAX2</accession>
<protein>
    <submittedName>
        <fullName evidence="1">Uncharacterized protein</fullName>
    </submittedName>
</protein>
<proteinExistence type="predicted"/>
<organism evidence="1 2">
    <name type="scientific">Aromia moschata</name>
    <dbReference type="NCBI Taxonomy" id="1265417"/>
    <lineage>
        <taxon>Eukaryota</taxon>
        <taxon>Metazoa</taxon>
        <taxon>Ecdysozoa</taxon>
        <taxon>Arthropoda</taxon>
        <taxon>Hexapoda</taxon>
        <taxon>Insecta</taxon>
        <taxon>Pterygota</taxon>
        <taxon>Neoptera</taxon>
        <taxon>Endopterygota</taxon>
        <taxon>Coleoptera</taxon>
        <taxon>Polyphaga</taxon>
        <taxon>Cucujiformia</taxon>
        <taxon>Chrysomeloidea</taxon>
        <taxon>Cerambycidae</taxon>
        <taxon>Cerambycinae</taxon>
        <taxon>Callichromatini</taxon>
        <taxon>Aromia</taxon>
    </lineage>
</organism>
<dbReference type="Proteomes" id="UP001162162">
    <property type="component" value="Unassembled WGS sequence"/>
</dbReference>
<comment type="caution">
    <text evidence="1">The sequence shown here is derived from an EMBL/GenBank/DDBJ whole genome shotgun (WGS) entry which is preliminary data.</text>
</comment>
<sequence>MPCKRLANRAAIQRCSIGGNDGPRRVAEHLRRLLVSVVSSDSLADPSIIISVLEVFMSSVSVFVNNNMSHVQTSKKLPICYQNE</sequence>
<gene>
    <name evidence="1" type="ORF">NQ318_018397</name>
</gene>
<keyword evidence="2" id="KW-1185">Reference proteome</keyword>
<reference evidence="1" key="1">
    <citation type="journal article" date="2023" name="Insect Mol. Biol.">
        <title>Genome sequencing provides insights into the evolution of gene families encoding plant cell wall-degrading enzymes in longhorned beetles.</title>
        <authorList>
            <person name="Shin N.R."/>
            <person name="Okamura Y."/>
            <person name="Kirsch R."/>
            <person name="Pauchet Y."/>
        </authorList>
    </citation>
    <scope>NUCLEOTIDE SEQUENCE</scope>
    <source>
        <strain evidence="1">AMC_N1</strain>
    </source>
</reference>
<dbReference type="EMBL" id="JAPWTK010000794">
    <property type="protein sequence ID" value="KAJ8936048.1"/>
    <property type="molecule type" value="Genomic_DNA"/>
</dbReference>
<evidence type="ECO:0000313" key="2">
    <source>
        <dbReference type="Proteomes" id="UP001162162"/>
    </source>
</evidence>
<dbReference type="AlphaFoldDB" id="A0AAV8XAX2"/>
<name>A0AAV8XAX2_9CUCU</name>